<keyword evidence="2" id="KW-1185">Reference proteome</keyword>
<accession>H2Z2K2</accession>
<name>H2Z2K2_CIOSA</name>
<organism evidence="1 2">
    <name type="scientific">Ciona savignyi</name>
    <name type="common">Pacific transparent sea squirt</name>
    <dbReference type="NCBI Taxonomy" id="51511"/>
    <lineage>
        <taxon>Eukaryota</taxon>
        <taxon>Metazoa</taxon>
        <taxon>Chordata</taxon>
        <taxon>Tunicata</taxon>
        <taxon>Ascidiacea</taxon>
        <taxon>Phlebobranchia</taxon>
        <taxon>Cionidae</taxon>
        <taxon>Ciona</taxon>
    </lineage>
</organism>
<reference evidence="1" key="3">
    <citation type="submission" date="2025-09" db="UniProtKB">
        <authorList>
            <consortium name="Ensembl"/>
        </authorList>
    </citation>
    <scope>IDENTIFICATION</scope>
</reference>
<evidence type="ECO:0000313" key="1">
    <source>
        <dbReference type="Ensembl" id="ENSCSAVP00000011814.1"/>
    </source>
</evidence>
<reference evidence="2" key="1">
    <citation type="submission" date="2003-08" db="EMBL/GenBank/DDBJ databases">
        <authorList>
            <person name="Birren B."/>
            <person name="Nusbaum C."/>
            <person name="Abebe A."/>
            <person name="Abouelleil A."/>
            <person name="Adekoya E."/>
            <person name="Ait-zahra M."/>
            <person name="Allen N."/>
            <person name="Allen T."/>
            <person name="An P."/>
            <person name="Anderson M."/>
            <person name="Anderson S."/>
            <person name="Arachchi H."/>
            <person name="Armbruster J."/>
            <person name="Bachantsang P."/>
            <person name="Baldwin J."/>
            <person name="Barry A."/>
            <person name="Bayul T."/>
            <person name="Blitshsteyn B."/>
            <person name="Bloom T."/>
            <person name="Blye J."/>
            <person name="Boguslavskiy L."/>
            <person name="Borowsky M."/>
            <person name="Boukhgalter B."/>
            <person name="Brunache A."/>
            <person name="Butler J."/>
            <person name="Calixte N."/>
            <person name="Calvo S."/>
            <person name="Camarata J."/>
            <person name="Campo K."/>
            <person name="Chang J."/>
            <person name="Cheshatsang Y."/>
            <person name="Citroen M."/>
            <person name="Collymore A."/>
            <person name="Considine T."/>
            <person name="Cook A."/>
            <person name="Cooke P."/>
            <person name="Corum B."/>
            <person name="Cuomo C."/>
            <person name="David R."/>
            <person name="Dawoe T."/>
            <person name="Degray S."/>
            <person name="Dodge S."/>
            <person name="Dooley K."/>
            <person name="Dorje P."/>
            <person name="Dorjee K."/>
            <person name="Dorris L."/>
            <person name="Duffey N."/>
            <person name="Dupes A."/>
            <person name="Elkins T."/>
            <person name="Engels R."/>
            <person name="Erickson J."/>
            <person name="Farina A."/>
            <person name="Faro S."/>
            <person name="Ferreira P."/>
            <person name="Fischer H."/>
            <person name="Fitzgerald M."/>
            <person name="Foley K."/>
            <person name="Gage D."/>
            <person name="Galagan J."/>
            <person name="Gearin G."/>
            <person name="Gnerre S."/>
            <person name="Gnirke A."/>
            <person name="Goyette A."/>
            <person name="Graham J."/>
            <person name="Grandbois E."/>
            <person name="Gyaltsen K."/>
            <person name="Hafez N."/>
            <person name="Hagopian D."/>
            <person name="Hagos B."/>
            <person name="Hall J."/>
            <person name="Hatcher B."/>
            <person name="Heller A."/>
            <person name="Higgins H."/>
            <person name="Honan T."/>
            <person name="Horn A."/>
            <person name="Houde N."/>
            <person name="Hughes L."/>
            <person name="Hulme W."/>
            <person name="Husby E."/>
            <person name="Iliev I."/>
            <person name="Jaffe D."/>
            <person name="Jones C."/>
            <person name="Kamal M."/>
            <person name="Kamat A."/>
            <person name="Kamvysselis M."/>
            <person name="Karlsson E."/>
            <person name="Kells C."/>
            <person name="Kieu A."/>
            <person name="Kisner P."/>
            <person name="Kodira C."/>
            <person name="Kulbokas E."/>
            <person name="Labutti K."/>
            <person name="Lama D."/>
            <person name="Landers T."/>
            <person name="Leger J."/>
            <person name="Levine S."/>
            <person name="Lewis D."/>
            <person name="Lewis T."/>
            <person name="Lindblad-toh K."/>
            <person name="Liu X."/>
            <person name="Lokyitsang T."/>
            <person name="Lokyitsang Y."/>
            <person name="Lucien O."/>
            <person name="Lui A."/>
            <person name="Ma L.J."/>
            <person name="Mabbitt R."/>
            <person name="Macdonald J."/>
            <person name="Maclean C."/>
            <person name="Major J."/>
            <person name="Manning J."/>
            <person name="Marabella R."/>
            <person name="Maru K."/>
            <person name="Matthews C."/>
            <person name="Mauceli E."/>
            <person name="Mccarthy M."/>
            <person name="Mcdonough S."/>
            <person name="Mcghee T."/>
            <person name="Meldrim J."/>
            <person name="Meneus L."/>
            <person name="Mesirov J."/>
            <person name="Mihalev A."/>
            <person name="Mihova T."/>
            <person name="Mikkelsen T."/>
            <person name="Mlenga V."/>
            <person name="Moru K."/>
            <person name="Mozes J."/>
            <person name="Mulrain L."/>
            <person name="Munson G."/>
            <person name="Naylor J."/>
            <person name="Newes C."/>
            <person name="Nguyen C."/>
            <person name="Nguyen N."/>
            <person name="Nguyen T."/>
            <person name="Nicol R."/>
            <person name="Nielsen C."/>
            <person name="Nizzari M."/>
            <person name="Norbu C."/>
            <person name="Norbu N."/>
            <person name="O'donnell P."/>
            <person name="Okoawo O."/>
            <person name="O'leary S."/>
            <person name="Omotosho B."/>
            <person name="O'neill K."/>
            <person name="Osman S."/>
            <person name="Parker S."/>
            <person name="Perrin D."/>
            <person name="Phunkhang P."/>
            <person name="Piqani B."/>
            <person name="Purcell S."/>
            <person name="Rachupka T."/>
            <person name="Ramasamy U."/>
            <person name="Rameau R."/>
            <person name="Ray V."/>
            <person name="Raymond C."/>
            <person name="Retta R."/>
            <person name="Richardson S."/>
            <person name="Rise C."/>
            <person name="Rodriguez J."/>
            <person name="Rogers J."/>
            <person name="Rogov P."/>
            <person name="Rutman M."/>
            <person name="Schupbach R."/>
            <person name="Seaman C."/>
            <person name="Settipalli S."/>
            <person name="Sharpe T."/>
            <person name="Sheridan J."/>
            <person name="Sherpa N."/>
            <person name="Shi J."/>
            <person name="Smirnov S."/>
            <person name="Smith C."/>
            <person name="Sougnez C."/>
            <person name="Spencer B."/>
            <person name="Stalker J."/>
            <person name="Stange-thomann N."/>
            <person name="Stavropoulos S."/>
            <person name="Stetson K."/>
            <person name="Stone C."/>
            <person name="Stone S."/>
            <person name="Stubbs M."/>
            <person name="Talamas J."/>
            <person name="Tchuinga P."/>
            <person name="Tenzing P."/>
            <person name="Tesfaye S."/>
            <person name="Theodore J."/>
            <person name="Thoulutsang Y."/>
            <person name="Topham K."/>
            <person name="Towey S."/>
            <person name="Tsamla T."/>
            <person name="Tsomo N."/>
            <person name="Vallee D."/>
            <person name="Vassiliev H."/>
            <person name="Venkataraman V."/>
            <person name="Vinson J."/>
            <person name="Vo A."/>
            <person name="Wade C."/>
            <person name="Wang S."/>
            <person name="Wangchuk T."/>
            <person name="Wangdi T."/>
            <person name="Whittaker C."/>
            <person name="Wilkinson J."/>
            <person name="Wu Y."/>
            <person name="Wyman D."/>
            <person name="Yadav S."/>
            <person name="Yang S."/>
            <person name="Yang X."/>
            <person name="Yeager S."/>
            <person name="Yee E."/>
            <person name="Young G."/>
            <person name="Zainoun J."/>
            <person name="Zembeck L."/>
            <person name="Zimmer A."/>
            <person name="Zody M."/>
            <person name="Lander E."/>
        </authorList>
    </citation>
    <scope>NUCLEOTIDE SEQUENCE [LARGE SCALE GENOMIC DNA]</scope>
</reference>
<dbReference type="GeneTree" id="ENSGT00940000166001"/>
<reference evidence="1" key="2">
    <citation type="submission" date="2025-08" db="UniProtKB">
        <authorList>
            <consortium name="Ensembl"/>
        </authorList>
    </citation>
    <scope>IDENTIFICATION</scope>
</reference>
<dbReference type="HOGENOM" id="CLU_2775191_0_0_1"/>
<protein>
    <submittedName>
        <fullName evidence="1">Uncharacterized protein</fullName>
    </submittedName>
</protein>
<dbReference type="Proteomes" id="UP000007875">
    <property type="component" value="Unassembled WGS sequence"/>
</dbReference>
<sequence>MASIPPEEWKSLLRRIHHHGNYNHVCCPLCPKPSQLHHCCRWNRSIQEPRTIPHRNQLVGPSPIQFKDH</sequence>
<proteinExistence type="predicted"/>
<evidence type="ECO:0000313" key="2">
    <source>
        <dbReference type="Proteomes" id="UP000007875"/>
    </source>
</evidence>
<dbReference type="Ensembl" id="ENSCSAVT00000011952.1">
    <property type="protein sequence ID" value="ENSCSAVP00000011814.1"/>
    <property type="gene ID" value="ENSCSAVG00000006930.1"/>
</dbReference>
<dbReference type="AlphaFoldDB" id="H2Z2K2"/>